<proteinExistence type="predicted"/>
<evidence type="ECO:0000313" key="2">
    <source>
        <dbReference type="Proteomes" id="UP000693946"/>
    </source>
</evidence>
<reference evidence="1 2" key="1">
    <citation type="journal article" date="2021" name="Sci. Rep.">
        <title>Chromosome anchoring in Senegalese sole (Solea senegalensis) reveals sex-associated markers and genome rearrangements in flatfish.</title>
        <authorList>
            <person name="Guerrero-Cozar I."/>
            <person name="Gomez-Garrido J."/>
            <person name="Berbel C."/>
            <person name="Martinez-Blanch J.F."/>
            <person name="Alioto T."/>
            <person name="Claros M.G."/>
            <person name="Gagnaire P.A."/>
            <person name="Manchado M."/>
        </authorList>
    </citation>
    <scope>NUCLEOTIDE SEQUENCE [LARGE SCALE GENOMIC DNA]</scope>
    <source>
        <strain evidence="1">Sse05_10M</strain>
    </source>
</reference>
<name>A0AAV6QBT1_SOLSE</name>
<gene>
    <name evidence="1" type="ORF">JOB18_027320</name>
</gene>
<keyword evidence="2" id="KW-1185">Reference proteome</keyword>
<dbReference type="Proteomes" id="UP000693946">
    <property type="component" value="Linkage Group LG6"/>
</dbReference>
<dbReference type="EMBL" id="JAGKHQ010000018">
    <property type="protein sequence ID" value="KAG7486210.1"/>
    <property type="molecule type" value="Genomic_DNA"/>
</dbReference>
<evidence type="ECO:0000313" key="1">
    <source>
        <dbReference type="EMBL" id="KAG7486210.1"/>
    </source>
</evidence>
<dbReference type="AlphaFoldDB" id="A0AAV6QBT1"/>
<protein>
    <recommendedName>
        <fullName evidence="3">Hexosyltransferase</fullName>
    </recommendedName>
</protein>
<organism evidence="1 2">
    <name type="scientific">Solea senegalensis</name>
    <name type="common">Senegalese sole</name>
    <dbReference type="NCBI Taxonomy" id="28829"/>
    <lineage>
        <taxon>Eukaryota</taxon>
        <taxon>Metazoa</taxon>
        <taxon>Chordata</taxon>
        <taxon>Craniata</taxon>
        <taxon>Vertebrata</taxon>
        <taxon>Euteleostomi</taxon>
        <taxon>Actinopterygii</taxon>
        <taxon>Neopterygii</taxon>
        <taxon>Teleostei</taxon>
        <taxon>Neoteleostei</taxon>
        <taxon>Acanthomorphata</taxon>
        <taxon>Carangaria</taxon>
        <taxon>Pleuronectiformes</taxon>
        <taxon>Pleuronectoidei</taxon>
        <taxon>Soleidae</taxon>
        <taxon>Solea</taxon>
    </lineage>
</organism>
<comment type="caution">
    <text evidence="1">The sequence shown here is derived from an EMBL/GenBank/DDBJ whole genome shotgun (WGS) entry which is preliminary data.</text>
</comment>
<sequence length="161" mass="18193">MFQYISDELQRTTAGSRYHLLTTKANFVLSNRPDELEALSPCQQEEADTRMMLHLRHAAEQGHTKAYLRTVDSDVVVLAINLFQELVLSELWTGFGSGKAYRDIPIYHISKMLGPQKWPEVPGFNPPDPACLIPAWEACPAHCSVFLEAIPLQNSRDSRPQ</sequence>
<accession>A0AAV6QBT1</accession>
<evidence type="ECO:0008006" key="3">
    <source>
        <dbReference type="Google" id="ProtNLM"/>
    </source>
</evidence>